<evidence type="ECO:0000313" key="1">
    <source>
        <dbReference type="EMBL" id="GMN52512.1"/>
    </source>
</evidence>
<comment type="caution">
    <text evidence="1">The sequence shown here is derived from an EMBL/GenBank/DDBJ whole genome shotgun (WGS) entry which is preliminary data.</text>
</comment>
<organism evidence="1 2">
    <name type="scientific">Ficus carica</name>
    <name type="common">Common fig</name>
    <dbReference type="NCBI Taxonomy" id="3494"/>
    <lineage>
        <taxon>Eukaryota</taxon>
        <taxon>Viridiplantae</taxon>
        <taxon>Streptophyta</taxon>
        <taxon>Embryophyta</taxon>
        <taxon>Tracheophyta</taxon>
        <taxon>Spermatophyta</taxon>
        <taxon>Magnoliopsida</taxon>
        <taxon>eudicotyledons</taxon>
        <taxon>Gunneridae</taxon>
        <taxon>Pentapetalae</taxon>
        <taxon>rosids</taxon>
        <taxon>fabids</taxon>
        <taxon>Rosales</taxon>
        <taxon>Moraceae</taxon>
        <taxon>Ficeae</taxon>
        <taxon>Ficus</taxon>
    </lineage>
</organism>
<gene>
    <name evidence="1" type="ORF">TIFTF001_021653</name>
</gene>
<dbReference type="EMBL" id="BTGU01000042">
    <property type="protein sequence ID" value="GMN52512.1"/>
    <property type="molecule type" value="Genomic_DNA"/>
</dbReference>
<sequence length="110" mass="12393">MTDPWPSSSPSPSRGRRLVVEWPSQSSSPTAASFVTARLAMATVARMRFRDGWIHECRDLTRNGVSSFRRRQFLHETASRSHPYISHPLSGGICVENDLGIRFSEFSVDL</sequence>
<accession>A0AA88DEU9</accession>
<keyword evidence="2" id="KW-1185">Reference proteome</keyword>
<reference evidence="1" key="1">
    <citation type="submission" date="2023-07" db="EMBL/GenBank/DDBJ databases">
        <title>draft genome sequence of fig (Ficus carica).</title>
        <authorList>
            <person name="Takahashi T."/>
            <person name="Nishimura K."/>
        </authorList>
    </citation>
    <scope>NUCLEOTIDE SEQUENCE</scope>
</reference>
<dbReference type="Gramene" id="FCD_00024606-RA">
    <property type="protein sequence ID" value="FCD_00024606-RA:cds"/>
    <property type="gene ID" value="FCD_00024606"/>
</dbReference>
<protein>
    <submittedName>
        <fullName evidence="1">Uncharacterized protein</fullName>
    </submittedName>
</protein>
<dbReference type="AlphaFoldDB" id="A0AA88DEU9"/>
<evidence type="ECO:0000313" key="2">
    <source>
        <dbReference type="Proteomes" id="UP001187192"/>
    </source>
</evidence>
<dbReference type="Proteomes" id="UP001187192">
    <property type="component" value="Unassembled WGS sequence"/>
</dbReference>
<proteinExistence type="predicted"/>
<name>A0AA88DEU9_FICCA</name>